<keyword evidence="2" id="KW-0132">Cell division</keyword>
<evidence type="ECO:0000259" key="6">
    <source>
        <dbReference type="SMART" id="SM01332"/>
    </source>
</evidence>
<dbReference type="STRING" id="33114.A0A2G2VV67"/>
<feature type="non-terminal residue" evidence="7">
    <location>
        <position position="1"/>
    </location>
</feature>
<gene>
    <name evidence="7" type="ORF">CQW23_24578</name>
</gene>
<sequence length="316" mass="36666">KANVVNKISPISIHRLITRNLVAQIANKQQKPAVEVQCLSPPMAQIRNEIEDCIISDAKDYKATGYSEVPIFVQHTEAMMEEIDRMDEEIEMDNAEDWSVVDIDSSDKKNELTVVEYIDEIYAYYKKAEVHYKFELMEETLYLTMNLIDRFLTVQSVIRKKLQLIGITTLLLTCKYEEVFVLVVEDLVLISDRAYARKEVLEMVELVSFFMIELCLVEYEMLRFPLSMLAVVAVFTTQCTLDMSREWNVTCEKHSSYDKNQILECSKLMVSFHQKAAVGKLTGVYRKYNTSKYGNAARCEPASFLLEAWFWDKKNT</sequence>
<evidence type="ECO:0000256" key="1">
    <source>
        <dbReference type="ARBA" id="ARBA00006955"/>
    </source>
</evidence>
<dbReference type="SUPFAM" id="SSF47954">
    <property type="entry name" value="Cyclin-like"/>
    <property type="match status" value="2"/>
</dbReference>
<feature type="domain" description="Cyclin-like" evidence="5">
    <location>
        <begin position="129"/>
        <end position="209"/>
    </location>
</feature>
<dbReference type="EMBL" id="MLFT02000010">
    <property type="protein sequence ID" value="PHT36878.1"/>
    <property type="molecule type" value="Genomic_DNA"/>
</dbReference>
<dbReference type="GO" id="GO:0016538">
    <property type="term" value="F:cyclin-dependent protein serine/threonine kinase regulator activity"/>
    <property type="evidence" value="ECO:0007669"/>
    <property type="project" value="InterPro"/>
</dbReference>
<dbReference type="InterPro" id="IPR036915">
    <property type="entry name" value="Cyclin-like_sf"/>
</dbReference>
<dbReference type="SMART" id="SM01332">
    <property type="entry name" value="Cyclin_C"/>
    <property type="match status" value="1"/>
</dbReference>
<dbReference type="InterPro" id="IPR046965">
    <property type="entry name" value="Cyclin_A/B-like"/>
</dbReference>
<name>A0A2G2VV67_CAPBA</name>
<dbReference type="InterPro" id="IPR004367">
    <property type="entry name" value="Cyclin_C-dom"/>
</dbReference>
<dbReference type="GO" id="GO:0051301">
    <property type="term" value="P:cell division"/>
    <property type="evidence" value="ECO:0007669"/>
    <property type="project" value="UniProtKB-KW"/>
</dbReference>
<evidence type="ECO:0000313" key="7">
    <source>
        <dbReference type="EMBL" id="PHT36878.1"/>
    </source>
</evidence>
<dbReference type="OrthoDB" id="1739800at2759"/>
<keyword evidence="8" id="KW-1185">Reference proteome</keyword>
<evidence type="ECO:0008006" key="9">
    <source>
        <dbReference type="Google" id="ProtNLM"/>
    </source>
</evidence>
<dbReference type="GO" id="GO:0044772">
    <property type="term" value="P:mitotic cell cycle phase transition"/>
    <property type="evidence" value="ECO:0007669"/>
    <property type="project" value="InterPro"/>
</dbReference>
<reference evidence="8" key="2">
    <citation type="journal article" date="2017" name="J. Anim. Genet.">
        <title>Multiple reference genome sequences of hot pepper reveal the massive evolution of plant disease resistance genes by retroduplication.</title>
        <authorList>
            <person name="Kim S."/>
            <person name="Park J."/>
            <person name="Yeom S.-I."/>
            <person name="Kim Y.-M."/>
            <person name="Seo E."/>
            <person name="Kim K.-T."/>
            <person name="Kim M.-S."/>
            <person name="Lee J.M."/>
            <person name="Cheong K."/>
            <person name="Shin H.-S."/>
            <person name="Kim S.-B."/>
            <person name="Han K."/>
            <person name="Lee J."/>
            <person name="Park M."/>
            <person name="Lee H.-A."/>
            <person name="Lee H.-Y."/>
            <person name="Lee Y."/>
            <person name="Oh S."/>
            <person name="Lee J.H."/>
            <person name="Choi E."/>
            <person name="Choi E."/>
            <person name="Lee S.E."/>
            <person name="Jeon J."/>
            <person name="Kim H."/>
            <person name="Choi G."/>
            <person name="Song H."/>
            <person name="Lee J."/>
            <person name="Lee S.-C."/>
            <person name="Kwon J.-K."/>
            <person name="Lee H.-Y."/>
            <person name="Koo N."/>
            <person name="Hong Y."/>
            <person name="Kim R.W."/>
            <person name="Kang W.-H."/>
            <person name="Huh J.H."/>
            <person name="Kang B.-C."/>
            <person name="Yang T.-J."/>
            <person name="Lee Y.-H."/>
            <person name="Bennetzen J.L."/>
            <person name="Choi D."/>
        </authorList>
    </citation>
    <scope>NUCLEOTIDE SEQUENCE [LARGE SCALE GENOMIC DNA]</scope>
    <source>
        <strain evidence="8">cv. PBC81</strain>
    </source>
</reference>
<evidence type="ECO:0000313" key="8">
    <source>
        <dbReference type="Proteomes" id="UP000224567"/>
    </source>
</evidence>
<keyword evidence="3" id="KW-0195">Cyclin</keyword>
<dbReference type="InterPro" id="IPR013763">
    <property type="entry name" value="Cyclin-like_dom"/>
</dbReference>
<proteinExistence type="inferred from homology"/>
<protein>
    <recommendedName>
        <fullName evidence="9">Cyclin-B2-4</fullName>
    </recommendedName>
</protein>
<dbReference type="InterPro" id="IPR039361">
    <property type="entry name" value="Cyclin"/>
</dbReference>
<feature type="domain" description="Cyclin-like" evidence="5">
    <location>
        <begin position="210"/>
        <end position="271"/>
    </location>
</feature>
<dbReference type="SMART" id="SM00385">
    <property type="entry name" value="CYCLIN"/>
    <property type="match status" value="2"/>
</dbReference>
<feature type="domain" description="Cyclin C-terminal" evidence="6">
    <location>
        <begin position="188"/>
        <end position="302"/>
    </location>
</feature>
<dbReference type="Pfam" id="PF02984">
    <property type="entry name" value="Cyclin_C"/>
    <property type="match status" value="1"/>
</dbReference>
<evidence type="ECO:0000256" key="4">
    <source>
        <dbReference type="ARBA" id="ARBA00023306"/>
    </source>
</evidence>
<dbReference type="PIRSF" id="PIRSF001771">
    <property type="entry name" value="Cyclin_A_B_D_E"/>
    <property type="match status" value="1"/>
</dbReference>
<dbReference type="PANTHER" id="PTHR10177">
    <property type="entry name" value="CYCLINS"/>
    <property type="match status" value="1"/>
</dbReference>
<evidence type="ECO:0000256" key="3">
    <source>
        <dbReference type="ARBA" id="ARBA00023127"/>
    </source>
</evidence>
<organism evidence="7 8">
    <name type="scientific">Capsicum baccatum</name>
    <name type="common">Peruvian pepper</name>
    <dbReference type="NCBI Taxonomy" id="33114"/>
    <lineage>
        <taxon>Eukaryota</taxon>
        <taxon>Viridiplantae</taxon>
        <taxon>Streptophyta</taxon>
        <taxon>Embryophyta</taxon>
        <taxon>Tracheophyta</taxon>
        <taxon>Spermatophyta</taxon>
        <taxon>Magnoliopsida</taxon>
        <taxon>eudicotyledons</taxon>
        <taxon>Gunneridae</taxon>
        <taxon>Pentapetalae</taxon>
        <taxon>asterids</taxon>
        <taxon>lamiids</taxon>
        <taxon>Solanales</taxon>
        <taxon>Solanaceae</taxon>
        <taxon>Solanoideae</taxon>
        <taxon>Capsiceae</taxon>
        <taxon>Capsicum</taxon>
    </lineage>
</organism>
<dbReference type="Gene3D" id="1.10.472.10">
    <property type="entry name" value="Cyclin-like"/>
    <property type="match status" value="1"/>
</dbReference>
<accession>A0A2G2VV67</accession>
<reference evidence="7 8" key="1">
    <citation type="journal article" date="2017" name="Genome Biol.">
        <title>New reference genome sequences of hot pepper reveal the massive evolution of plant disease-resistance genes by retroduplication.</title>
        <authorList>
            <person name="Kim S."/>
            <person name="Park J."/>
            <person name="Yeom S.I."/>
            <person name="Kim Y.M."/>
            <person name="Seo E."/>
            <person name="Kim K.T."/>
            <person name="Kim M.S."/>
            <person name="Lee J.M."/>
            <person name="Cheong K."/>
            <person name="Shin H.S."/>
            <person name="Kim S.B."/>
            <person name="Han K."/>
            <person name="Lee J."/>
            <person name="Park M."/>
            <person name="Lee H.A."/>
            <person name="Lee H.Y."/>
            <person name="Lee Y."/>
            <person name="Oh S."/>
            <person name="Lee J.H."/>
            <person name="Choi E."/>
            <person name="Choi E."/>
            <person name="Lee S.E."/>
            <person name="Jeon J."/>
            <person name="Kim H."/>
            <person name="Choi G."/>
            <person name="Song H."/>
            <person name="Lee J."/>
            <person name="Lee S.C."/>
            <person name="Kwon J.K."/>
            <person name="Lee H.Y."/>
            <person name="Koo N."/>
            <person name="Hong Y."/>
            <person name="Kim R.W."/>
            <person name="Kang W.H."/>
            <person name="Huh J.H."/>
            <person name="Kang B.C."/>
            <person name="Yang T.J."/>
            <person name="Lee Y.H."/>
            <person name="Bennetzen J.L."/>
            <person name="Choi D."/>
        </authorList>
    </citation>
    <scope>NUCLEOTIDE SEQUENCE [LARGE SCALE GENOMIC DNA]</scope>
    <source>
        <strain evidence="8">cv. PBC81</strain>
    </source>
</reference>
<comment type="caution">
    <text evidence="7">The sequence shown here is derived from an EMBL/GenBank/DDBJ whole genome shotgun (WGS) entry which is preliminary data.</text>
</comment>
<keyword evidence="4" id="KW-0131">Cell cycle</keyword>
<dbReference type="Proteomes" id="UP000224567">
    <property type="component" value="Unassembled WGS sequence"/>
</dbReference>
<dbReference type="AlphaFoldDB" id="A0A2G2VV67"/>
<evidence type="ECO:0000256" key="2">
    <source>
        <dbReference type="ARBA" id="ARBA00022618"/>
    </source>
</evidence>
<evidence type="ECO:0000259" key="5">
    <source>
        <dbReference type="SMART" id="SM00385"/>
    </source>
</evidence>
<comment type="similarity">
    <text evidence="1">Belongs to the cyclin family. Cyclin AB subfamily.</text>
</comment>
<dbReference type="FunFam" id="1.10.472.10:FF:000001">
    <property type="entry name" value="G2/mitotic-specific cyclin"/>
    <property type="match status" value="1"/>
</dbReference>